<evidence type="ECO:0000313" key="2">
    <source>
        <dbReference type="EMBL" id="UUF07435.1"/>
    </source>
</evidence>
<dbReference type="AlphaFoldDB" id="A0A9Q9FFN0"/>
<dbReference type="PANTHER" id="PTHR10151">
    <property type="entry name" value="ECTONUCLEOTIDE PYROPHOSPHATASE/PHOSPHODIESTERASE"/>
    <property type="match status" value="1"/>
</dbReference>
<gene>
    <name evidence="1" type="ORF">J0J69_00980</name>
    <name evidence="2" type="ORF">J0J70_07270</name>
</gene>
<name>A0A9Q9FFN0_9FIRM</name>
<accession>A0A9Q9FFN0</accession>
<dbReference type="Pfam" id="PF01663">
    <property type="entry name" value="Phosphodiest"/>
    <property type="match status" value="1"/>
</dbReference>
<dbReference type="GO" id="GO:0016787">
    <property type="term" value="F:hydrolase activity"/>
    <property type="evidence" value="ECO:0007669"/>
    <property type="project" value="UniProtKB-ARBA"/>
</dbReference>
<dbReference type="EMBL" id="CP071250">
    <property type="protein sequence ID" value="UUF07435.1"/>
    <property type="molecule type" value="Genomic_DNA"/>
</dbReference>
<proteinExistence type="predicted"/>
<dbReference type="RefSeq" id="WP_212724509.1">
    <property type="nucleotide sequence ID" value="NZ_CP071249.1"/>
</dbReference>
<dbReference type="Proteomes" id="UP001058016">
    <property type="component" value="Chromosome"/>
</dbReference>
<dbReference type="EMBL" id="CP071249">
    <property type="protein sequence ID" value="UUF06195.1"/>
    <property type="molecule type" value="Genomic_DNA"/>
</dbReference>
<dbReference type="InterPro" id="IPR017850">
    <property type="entry name" value="Alkaline_phosphatase_core_sf"/>
</dbReference>
<organism evidence="2 4">
    <name type="scientific">Turicibacter bilis</name>
    <dbReference type="NCBI Taxonomy" id="2735723"/>
    <lineage>
        <taxon>Bacteria</taxon>
        <taxon>Bacillati</taxon>
        <taxon>Bacillota</taxon>
        <taxon>Erysipelotrichia</taxon>
        <taxon>Erysipelotrichales</taxon>
        <taxon>Turicibacteraceae</taxon>
        <taxon>Turicibacter</taxon>
    </lineage>
</organism>
<evidence type="ECO:0000313" key="4">
    <source>
        <dbReference type="Proteomes" id="UP001058072"/>
    </source>
</evidence>
<reference evidence="2 3" key="1">
    <citation type="submission" date="2021-03" db="EMBL/GenBank/DDBJ databases">
        <title>Comparative Genomics and Metabolomics in the genus Turicibacter.</title>
        <authorList>
            <person name="Maki J."/>
            <person name="Looft T."/>
        </authorList>
    </citation>
    <scope>NUCLEOTIDE SEQUENCE</scope>
    <source>
        <strain evidence="2">ISU324</strain>
        <strain evidence="1 3">MMM721</strain>
    </source>
</reference>
<dbReference type="InterPro" id="IPR002591">
    <property type="entry name" value="Phosphodiest/P_Trfase"/>
</dbReference>
<dbReference type="Proteomes" id="UP001058072">
    <property type="component" value="Chromosome"/>
</dbReference>
<evidence type="ECO:0000313" key="1">
    <source>
        <dbReference type="EMBL" id="UUF06195.1"/>
    </source>
</evidence>
<dbReference type="Gene3D" id="3.40.720.10">
    <property type="entry name" value="Alkaline Phosphatase, subunit A"/>
    <property type="match status" value="1"/>
</dbReference>
<evidence type="ECO:0000313" key="3">
    <source>
        <dbReference type="Proteomes" id="UP001058016"/>
    </source>
</evidence>
<sequence>MKNIIYPNYNCCILNTIATVMKYYGLPCEYKVLPELEAALAKKYKTIVLMVFDGMGIDALEKNLKPTDFLNQHIKSELTSVVPSTTTAAMTAYYAGKSPLEHGWLGWSLYFKEYGRYIDTFINTDSHTGEKLELPHAGHELMPYAHILDQIEQVTHHQTKAYMVEPAYIDYKGKNQKIGVEDAKGFFEEVEKLCQTNEEKFIFAYWTDPDKTMHGTGCYSEETKQKLQEINDLLASLSKTLEDTLIIVSADHGLIDVENKTYLNEYPQLTDCFLMPPFIEGRLMSFFIREDLRDTFKQRFNELFSDDFILLTRQEALQKQLFGPGEPHKKTLDFIGDYIACATGRKLFDYMPLTKTKKFEFTATHAGLTREEMLVPLILVESK</sequence>
<dbReference type="SUPFAM" id="SSF53649">
    <property type="entry name" value="Alkaline phosphatase-like"/>
    <property type="match status" value="1"/>
</dbReference>
<protein>
    <submittedName>
        <fullName evidence="2">Alkaline phosphatase family protein</fullName>
    </submittedName>
</protein>
<dbReference type="PANTHER" id="PTHR10151:SF120">
    <property type="entry name" value="BIS(5'-ADENOSYL)-TRIPHOSPHATASE"/>
    <property type="match status" value="1"/>
</dbReference>
<keyword evidence="3" id="KW-1185">Reference proteome</keyword>